<keyword evidence="4" id="KW-1185">Reference proteome</keyword>
<organism evidence="3 4">
    <name type="scientific">Hallerella succinigenes</name>
    <dbReference type="NCBI Taxonomy" id="1896222"/>
    <lineage>
        <taxon>Bacteria</taxon>
        <taxon>Pseudomonadati</taxon>
        <taxon>Fibrobacterota</taxon>
        <taxon>Fibrobacteria</taxon>
        <taxon>Fibrobacterales</taxon>
        <taxon>Fibrobacteraceae</taxon>
        <taxon>Hallerella</taxon>
    </lineage>
</organism>
<dbReference type="InterPro" id="IPR025420">
    <property type="entry name" value="DUF4143"/>
</dbReference>
<dbReference type="PANTHER" id="PTHR43566">
    <property type="entry name" value="CONSERVED PROTEIN"/>
    <property type="match status" value="1"/>
</dbReference>
<sequence>MFQREIREKLIEYNRNFPIVSVTGPRQSGKTTLCKMVFPGYEYMNLEDEESRDIVKQDIKGFLRKYGKGLVIDEVHRLPEIFSALQIVADEDDSRRYVISGSSNWLMMENISQSLAGRVAFLRLLPLSLKEIGVNHGTNELLHKGFYPAIWGKNRPVSAVYDSYFSTYIQRDVRQIINIKDMDLFRKFVRLCATRVGSEFIASSLASEVGVSVKTIQGWLSVLETSYIVYLLPPFYRNIGKRLVKSPKLYFCDVGLACYLLGLKSENDVSNSPLRGALFENLVIMEFVKNFYNKGLEPPAYFYRDKSQHEIDLLLDEGGLSAYEIKSATAFNSDFVKNLNYLDKVIEGGLKSRQVIYDGEKGWDKPDNGFMNFRDLKFFSF</sequence>
<dbReference type="InterPro" id="IPR041682">
    <property type="entry name" value="AAA_14"/>
</dbReference>
<protein>
    <recommendedName>
        <fullName evidence="5">AAA family ATPase</fullName>
    </recommendedName>
</protein>
<dbReference type="PANTHER" id="PTHR43566:SF2">
    <property type="entry name" value="DUF4143 DOMAIN-CONTAINING PROTEIN"/>
    <property type="match status" value="1"/>
</dbReference>
<dbReference type="Pfam" id="PF13173">
    <property type="entry name" value="AAA_14"/>
    <property type="match status" value="1"/>
</dbReference>
<dbReference type="Pfam" id="PF13635">
    <property type="entry name" value="DUF4143"/>
    <property type="match status" value="1"/>
</dbReference>
<dbReference type="SUPFAM" id="SSF52540">
    <property type="entry name" value="P-loop containing nucleoside triphosphate hydrolases"/>
    <property type="match status" value="1"/>
</dbReference>
<comment type="caution">
    <text evidence="3">The sequence shown here is derived from an EMBL/GenBank/DDBJ whole genome shotgun (WGS) entry which is preliminary data.</text>
</comment>
<name>A0A2M9A606_9BACT</name>
<dbReference type="EMBL" id="PGEX01000001">
    <property type="protein sequence ID" value="PJJ41152.1"/>
    <property type="molecule type" value="Genomic_DNA"/>
</dbReference>
<dbReference type="RefSeq" id="WP_157797888.1">
    <property type="nucleotide sequence ID" value="NZ_PGEX01000001.1"/>
</dbReference>
<evidence type="ECO:0000313" key="3">
    <source>
        <dbReference type="EMBL" id="PJJ41152.1"/>
    </source>
</evidence>
<feature type="domain" description="DUF4143" evidence="2">
    <location>
        <begin position="170"/>
        <end position="327"/>
    </location>
</feature>
<proteinExistence type="predicted"/>
<evidence type="ECO:0000259" key="2">
    <source>
        <dbReference type="Pfam" id="PF13635"/>
    </source>
</evidence>
<dbReference type="AlphaFoldDB" id="A0A2M9A606"/>
<dbReference type="InterPro" id="IPR027417">
    <property type="entry name" value="P-loop_NTPase"/>
</dbReference>
<evidence type="ECO:0000259" key="1">
    <source>
        <dbReference type="Pfam" id="PF13173"/>
    </source>
</evidence>
<dbReference type="Proteomes" id="UP000231134">
    <property type="component" value="Unassembled WGS sequence"/>
</dbReference>
<evidence type="ECO:0000313" key="4">
    <source>
        <dbReference type="Proteomes" id="UP000231134"/>
    </source>
</evidence>
<gene>
    <name evidence="3" type="ORF">BGX16_1110</name>
</gene>
<accession>A0A2M9A606</accession>
<feature type="domain" description="AAA" evidence="1">
    <location>
        <begin position="17"/>
        <end position="132"/>
    </location>
</feature>
<dbReference type="OrthoDB" id="9778168at2"/>
<evidence type="ECO:0008006" key="5">
    <source>
        <dbReference type="Google" id="ProtNLM"/>
    </source>
</evidence>
<reference evidence="3 4" key="1">
    <citation type="submission" date="2017-11" db="EMBL/GenBank/DDBJ databases">
        <title>Animal gut microbial communities from fecal samples from Wisconsin, USA.</title>
        <authorList>
            <person name="Neumann A."/>
        </authorList>
    </citation>
    <scope>NUCLEOTIDE SEQUENCE [LARGE SCALE GENOMIC DNA]</scope>
    <source>
        <strain evidence="3 4">UWS3</strain>
    </source>
</reference>